<evidence type="ECO:0000256" key="10">
    <source>
        <dbReference type="SAM" id="Phobius"/>
    </source>
</evidence>
<keyword evidence="3" id="KW-1003">Cell membrane</keyword>
<feature type="transmembrane region" description="Helical" evidence="10">
    <location>
        <begin position="117"/>
        <end position="135"/>
    </location>
</feature>
<dbReference type="InterPro" id="IPR032523">
    <property type="entry name" value="CcmF_C"/>
</dbReference>
<feature type="domain" description="Cytochrome c assembly protein" evidence="11">
    <location>
        <begin position="110"/>
        <end position="316"/>
    </location>
</feature>
<keyword evidence="5 10" id="KW-0812">Transmembrane</keyword>
<dbReference type="Pfam" id="PF01578">
    <property type="entry name" value="Cytochrom_C_asm"/>
    <property type="match status" value="1"/>
</dbReference>
<feature type="transmembrane region" description="Helical" evidence="10">
    <location>
        <begin position="198"/>
        <end position="218"/>
    </location>
</feature>
<dbReference type="Pfam" id="PF16327">
    <property type="entry name" value="CcmF_C"/>
    <property type="match status" value="1"/>
</dbReference>
<dbReference type="RefSeq" id="WP_153447194.1">
    <property type="nucleotide sequence ID" value="NZ_CP045699.1"/>
</dbReference>
<dbReference type="Proteomes" id="UP000348942">
    <property type="component" value="Chromosome 1"/>
</dbReference>
<feature type="transmembrane region" description="Helical" evidence="10">
    <location>
        <begin position="510"/>
        <end position="529"/>
    </location>
</feature>
<dbReference type="GO" id="GO:0005886">
    <property type="term" value="C:plasma membrane"/>
    <property type="evidence" value="ECO:0007669"/>
    <property type="project" value="UniProtKB-SubCell"/>
</dbReference>
<dbReference type="PANTHER" id="PTHR43653:SF1">
    <property type="entry name" value="CYTOCHROME C-TYPE BIOGENESIS PROTEIN CCMF"/>
    <property type="match status" value="1"/>
</dbReference>
<evidence type="ECO:0000256" key="1">
    <source>
        <dbReference type="ARBA" id="ARBA00004429"/>
    </source>
</evidence>
<dbReference type="GO" id="GO:0017004">
    <property type="term" value="P:cytochrome complex assembly"/>
    <property type="evidence" value="ECO:0007669"/>
    <property type="project" value="UniProtKB-KW"/>
</dbReference>
<keyword evidence="13" id="KW-0456">Lyase</keyword>
<keyword evidence="6" id="KW-0201">Cytochrome c-type biogenesis</keyword>
<dbReference type="NCBIfam" id="TIGR00353">
    <property type="entry name" value="nrfE"/>
    <property type="match status" value="1"/>
</dbReference>
<keyword evidence="14" id="KW-1185">Reference proteome</keyword>
<protein>
    <submittedName>
        <fullName evidence="13">Heme lyase CcmF/NrfE family subunit</fullName>
    </submittedName>
</protein>
<evidence type="ECO:0000256" key="9">
    <source>
        <dbReference type="ARBA" id="ARBA00037230"/>
    </source>
</evidence>
<dbReference type="GO" id="GO:0015232">
    <property type="term" value="F:heme transmembrane transporter activity"/>
    <property type="evidence" value="ECO:0007669"/>
    <property type="project" value="InterPro"/>
</dbReference>
<dbReference type="EMBL" id="CP045699">
    <property type="protein sequence ID" value="QGA65044.1"/>
    <property type="molecule type" value="Genomic_DNA"/>
</dbReference>
<sequence>MLPEVGHFILILAVMCAVLTACLASLCLYKTSIMDPKFIQANHVGLSDTNHRADFYAKAARELSYATFILVAISTVILAVCFAQDDFSVQYVALHSNTHLPIFYKVAAVWGGHEGSFLFWLLSLTGWSALAAYVGRKRDQQFMTIVILVLALIAIAIGGYIIFASNPFLRAFPVPFEGRDLNPMLQDIGLIIHPPMLYLGYVGFSVSFAFAIATLISPKIELDWAKWMRPWAVASWAFLTGGIVLGAWWAYYELGWGGWWFWDPVENASLMPWLTGTALLHSLSISQHKKQLVGWSLLLAIFSFSLSLLGTFIVRSGVLTSVHAFAADPTRGVVLLVILSLVLISSLSLFAWRANRYIQPVQFSWLSRSMAYFMTNGLLVLATFSVLLGTLYPMIFQIFDLGNISVGAPYFNSIFVPIVFVMCIVMGIMPALKWHKTNMKALLENTRMGFLLAIVIGGAASYGLYRPEYQWYEQSYALVVLSLILSCWVIVSALQAWFKSSGARLKQLAMVLAHCGVAVTIIGATLVSYCAVETNQKLAPGSQVTLNGHQLEYQKTKLVLGPNYTAEKGVVALYDPQGQYITTIYPERRHYTVRTMNMTEPGVYNTALGDWYITMGDKIDKTHYAVRIQYKPFVGWLWLGGLLMVLGGGLSVTRYMLQKPRCLLESHYA</sequence>
<evidence type="ECO:0000256" key="6">
    <source>
        <dbReference type="ARBA" id="ARBA00022748"/>
    </source>
</evidence>
<gene>
    <name evidence="13" type="ORF">GFB47_06215</name>
</gene>
<feature type="transmembrane region" description="Helical" evidence="10">
    <location>
        <begin position="230"/>
        <end position="250"/>
    </location>
</feature>
<evidence type="ECO:0000259" key="11">
    <source>
        <dbReference type="Pfam" id="PF01578"/>
    </source>
</evidence>
<feature type="transmembrane region" description="Helical" evidence="10">
    <location>
        <begin position="636"/>
        <end position="657"/>
    </location>
</feature>
<evidence type="ECO:0000259" key="12">
    <source>
        <dbReference type="Pfam" id="PF16327"/>
    </source>
</evidence>
<comment type="similarity">
    <text evidence="2">Belongs to the CcmF/CycK/Ccl1/NrfE/CcsA family.</text>
</comment>
<evidence type="ECO:0000256" key="7">
    <source>
        <dbReference type="ARBA" id="ARBA00022989"/>
    </source>
</evidence>
<keyword evidence="4" id="KW-0997">Cell inner membrane</keyword>
<evidence type="ECO:0000256" key="8">
    <source>
        <dbReference type="ARBA" id="ARBA00023136"/>
    </source>
</evidence>
<dbReference type="InterPro" id="IPR002541">
    <property type="entry name" value="Cyt_c_assembly"/>
</dbReference>
<reference evidence="13 14" key="1">
    <citation type="submission" date="2019-10" db="EMBL/GenBank/DDBJ databases">
        <title>Vibrio sp. nov., isolated from Coralline algae surface.</title>
        <authorList>
            <person name="Geng Y."/>
            <person name="Zhang X."/>
        </authorList>
    </citation>
    <scope>NUCLEOTIDE SEQUENCE [LARGE SCALE GENOMIC DNA]</scope>
    <source>
        <strain evidence="13 14">SM1977</strain>
    </source>
</reference>
<evidence type="ECO:0000256" key="2">
    <source>
        <dbReference type="ARBA" id="ARBA00009186"/>
    </source>
</evidence>
<evidence type="ECO:0000256" key="3">
    <source>
        <dbReference type="ARBA" id="ARBA00022475"/>
    </source>
</evidence>
<dbReference type="GO" id="GO:0016829">
    <property type="term" value="F:lyase activity"/>
    <property type="evidence" value="ECO:0007669"/>
    <property type="project" value="UniProtKB-KW"/>
</dbReference>
<keyword evidence="8 10" id="KW-0472">Membrane</keyword>
<dbReference type="AlphaFoldDB" id="A0A5Q0TDX2"/>
<comment type="function">
    <text evidence="9">Required for the biogenesis of c-type cytochromes. Possible subunit of a heme lyase.</text>
</comment>
<organism evidence="13 14">
    <name type="scientific">Vibrio algicola</name>
    <dbReference type="NCBI Taxonomy" id="2662262"/>
    <lineage>
        <taxon>Bacteria</taxon>
        <taxon>Pseudomonadati</taxon>
        <taxon>Pseudomonadota</taxon>
        <taxon>Gammaproteobacteria</taxon>
        <taxon>Vibrionales</taxon>
        <taxon>Vibrionaceae</taxon>
        <taxon>Vibrio</taxon>
    </lineage>
</organism>
<feature type="transmembrane region" description="Helical" evidence="10">
    <location>
        <begin position="333"/>
        <end position="352"/>
    </location>
</feature>
<feature type="transmembrane region" description="Helical" evidence="10">
    <location>
        <begin position="373"/>
        <end position="394"/>
    </location>
</feature>
<dbReference type="InterPro" id="IPR003568">
    <property type="entry name" value="Cyt_c_biogenesis_CcmF"/>
</dbReference>
<proteinExistence type="inferred from homology"/>
<feature type="transmembrane region" description="Helical" evidence="10">
    <location>
        <begin position="477"/>
        <end position="498"/>
    </location>
</feature>
<dbReference type="InterPro" id="IPR003567">
    <property type="entry name" value="Cyt_c_biogenesis"/>
</dbReference>
<dbReference type="PANTHER" id="PTHR43653">
    <property type="entry name" value="CYTOCHROME C ASSEMBLY PROTEIN-RELATED"/>
    <property type="match status" value="1"/>
</dbReference>
<feature type="transmembrane region" description="Helical" evidence="10">
    <location>
        <begin position="6"/>
        <end position="29"/>
    </location>
</feature>
<feature type="transmembrane region" description="Helical" evidence="10">
    <location>
        <begin position="292"/>
        <end position="313"/>
    </location>
</feature>
<keyword evidence="7 10" id="KW-1133">Transmembrane helix</keyword>
<dbReference type="PRINTS" id="PR01413">
    <property type="entry name" value="NRFEBIOGNSIS"/>
</dbReference>
<accession>A0A5Q0TDX2</accession>
<dbReference type="PRINTS" id="PR01410">
    <property type="entry name" value="CCBIOGENESIS"/>
</dbReference>
<feature type="domain" description="Cytochrome c-type biogenesis protein CcmF C-terminal" evidence="12">
    <location>
        <begin position="336"/>
        <end position="653"/>
    </location>
</feature>
<evidence type="ECO:0000256" key="5">
    <source>
        <dbReference type="ARBA" id="ARBA00022692"/>
    </source>
</evidence>
<dbReference type="NCBIfam" id="NF007691">
    <property type="entry name" value="PRK10369.1"/>
    <property type="match status" value="1"/>
</dbReference>
<feature type="transmembrane region" description="Helical" evidence="10">
    <location>
        <begin position="446"/>
        <end position="465"/>
    </location>
</feature>
<comment type="subcellular location">
    <subcellularLocation>
        <location evidence="1">Cell inner membrane</location>
        <topology evidence="1">Multi-pass membrane protein</topology>
    </subcellularLocation>
</comment>
<name>A0A5Q0TDX2_9VIBR</name>
<feature type="transmembrane region" description="Helical" evidence="10">
    <location>
        <begin position="63"/>
        <end position="83"/>
    </location>
</feature>
<dbReference type="GO" id="GO:0020037">
    <property type="term" value="F:heme binding"/>
    <property type="evidence" value="ECO:0007669"/>
    <property type="project" value="InterPro"/>
</dbReference>
<evidence type="ECO:0000313" key="13">
    <source>
        <dbReference type="EMBL" id="QGA65044.1"/>
    </source>
</evidence>
<feature type="transmembrane region" description="Helical" evidence="10">
    <location>
        <begin position="414"/>
        <end position="434"/>
    </location>
</feature>
<evidence type="ECO:0000256" key="4">
    <source>
        <dbReference type="ARBA" id="ARBA00022519"/>
    </source>
</evidence>
<evidence type="ECO:0000313" key="14">
    <source>
        <dbReference type="Proteomes" id="UP000348942"/>
    </source>
</evidence>
<feature type="transmembrane region" description="Helical" evidence="10">
    <location>
        <begin position="142"/>
        <end position="163"/>
    </location>
</feature>
<dbReference type="InterPro" id="IPR003570">
    <property type="entry name" value="Cyt_c_biogenesis_NrfE"/>
</dbReference>